<keyword evidence="1" id="KW-0812">Transmembrane</keyword>
<protein>
    <submittedName>
        <fullName evidence="2">Uncharacterized protein</fullName>
    </submittedName>
</protein>
<evidence type="ECO:0000256" key="1">
    <source>
        <dbReference type="SAM" id="Phobius"/>
    </source>
</evidence>
<organism evidence="2 3">
    <name type="scientific">Gordonia asplenii</name>
    <dbReference type="NCBI Taxonomy" id="2725283"/>
    <lineage>
        <taxon>Bacteria</taxon>
        <taxon>Bacillati</taxon>
        <taxon>Actinomycetota</taxon>
        <taxon>Actinomycetes</taxon>
        <taxon>Mycobacteriales</taxon>
        <taxon>Gordoniaceae</taxon>
        <taxon>Gordonia</taxon>
    </lineage>
</organism>
<accession>A0A848L3V3</accession>
<name>A0A848L3V3_9ACTN</name>
<evidence type="ECO:0000313" key="2">
    <source>
        <dbReference type="EMBL" id="NMO05112.1"/>
    </source>
</evidence>
<feature type="transmembrane region" description="Helical" evidence="1">
    <location>
        <begin position="155"/>
        <end position="176"/>
    </location>
</feature>
<dbReference type="AlphaFoldDB" id="A0A848L3V3"/>
<gene>
    <name evidence="2" type="ORF">HH308_28225</name>
</gene>
<dbReference type="Proteomes" id="UP000550729">
    <property type="component" value="Unassembled WGS sequence"/>
</dbReference>
<dbReference type="RefSeq" id="WP_170197618.1">
    <property type="nucleotide sequence ID" value="NZ_JABBNB010000051.1"/>
</dbReference>
<keyword evidence="1" id="KW-1133">Transmembrane helix</keyword>
<feature type="transmembrane region" description="Helical" evidence="1">
    <location>
        <begin position="79"/>
        <end position="106"/>
    </location>
</feature>
<keyword evidence="1" id="KW-0472">Membrane</keyword>
<reference evidence="2 3" key="1">
    <citation type="submission" date="2020-04" db="EMBL/GenBank/DDBJ databases">
        <title>Gordonia sp. nov. TBRC 11910.</title>
        <authorList>
            <person name="Suriyachadkun C."/>
        </authorList>
    </citation>
    <scope>NUCLEOTIDE SEQUENCE [LARGE SCALE GENOMIC DNA]</scope>
    <source>
        <strain evidence="2 3">TBRC 11910</strain>
    </source>
</reference>
<comment type="caution">
    <text evidence="2">The sequence shown here is derived from an EMBL/GenBank/DDBJ whole genome shotgun (WGS) entry which is preliminary data.</text>
</comment>
<sequence>MTGFAALGAVVSLIAIAGQELWSGPPISRGGAFYTSLRIDWAPSVYVETAAIGAALGAGAGVFLWVIGLRMSGAAGNRIARVVAAGLFGTTVGLSPTLILLAGAFADAHWARGFSSTATILAVYAVSGVLGYCTALAAVYLVLRAGDAPSSTTVKVTAAFLPVGAISATLIGVGAAYRMGYSTTTSTWVVVVTLVVSMLAATFAAARSFALRRRA</sequence>
<feature type="transmembrane region" description="Helical" evidence="1">
    <location>
        <begin position="188"/>
        <end position="210"/>
    </location>
</feature>
<proteinExistence type="predicted"/>
<feature type="transmembrane region" description="Helical" evidence="1">
    <location>
        <begin position="118"/>
        <end position="143"/>
    </location>
</feature>
<dbReference type="EMBL" id="JABBNB010000051">
    <property type="protein sequence ID" value="NMO05112.1"/>
    <property type="molecule type" value="Genomic_DNA"/>
</dbReference>
<feature type="transmembrane region" description="Helical" evidence="1">
    <location>
        <begin position="47"/>
        <end position="67"/>
    </location>
</feature>
<evidence type="ECO:0000313" key="3">
    <source>
        <dbReference type="Proteomes" id="UP000550729"/>
    </source>
</evidence>
<keyword evidence="3" id="KW-1185">Reference proteome</keyword>